<evidence type="ECO:0000313" key="1">
    <source>
        <dbReference type="EMBL" id="QHU33629.1"/>
    </source>
</evidence>
<evidence type="ECO:0008006" key="2">
    <source>
        <dbReference type="Google" id="ProtNLM"/>
    </source>
</evidence>
<accession>A0A6C0LS99</accession>
<sequence length="61" mass="6786">MTNTTQIRVGDLIQCTVSQNLGNVFIGRVSEINADRYMKLRGFIGQIGVHQVLRVNGVLIK</sequence>
<proteinExistence type="predicted"/>
<reference evidence="1" key="1">
    <citation type="journal article" date="2020" name="Nature">
        <title>Giant virus diversity and host interactions through global metagenomics.</title>
        <authorList>
            <person name="Schulz F."/>
            <person name="Roux S."/>
            <person name="Paez-Espino D."/>
            <person name="Jungbluth S."/>
            <person name="Walsh D.A."/>
            <person name="Denef V.J."/>
            <person name="McMahon K.D."/>
            <person name="Konstantinidis K.T."/>
            <person name="Eloe-Fadrosh E.A."/>
            <person name="Kyrpides N.C."/>
            <person name="Woyke T."/>
        </authorList>
    </citation>
    <scope>NUCLEOTIDE SEQUENCE</scope>
    <source>
        <strain evidence="1">GVMAG-S-1016704-121</strain>
    </source>
</reference>
<dbReference type="AlphaFoldDB" id="A0A6C0LS99"/>
<dbReference type="EMBL" id="MN740559">
    <property type="protein sequence ID" value="QHU33629.1"/>
    <property type="molecule type" value="Genomic_DNA"/>
</dbReference>
<organism evidence="1">
    <name type="scientific">viral metagenome</name>
    <dbReference type="NCBI Taxonomy" id="1070528"/>
    <lineage>
        <taxon>unclassified sequences</taxon>
        <taxon>metagenomes</taxon>
        <taxon>organismal metagenomes</taxon>
    </lineage>
</organism>
<name>A0A6C0LS99_9ZZZZ</name>
<protein>
    <recommendedName>
        <fullName evidence="2">S1 motif domain-containing protein</fullName>
    </recommendedName>
</protein>